<proteinExistence type="predicted"/>
<evidence type="ECO:0000256" key="1">
    <source>
        <dbReference type="SAM" id="MobiDB-lite"/>
    </source>
</evidence>
<dbReference type="HOGENOM" id="CLU_1898202_0_0_1"/>
<reference evidence="2 4" key="2">
    <citation type="journal article" date="2013" name="Nature">
        <title>Insights into bilaterian evolution from three spiralian genomes.</title>
        <authorList>
            <person name="Simakov O."/>
            <person name="Marletaz F."/>
            <person name="Cho S.J."/>
            <person name="Edsinger-Gonzales E."/>
            <person name="Havlak P."/>
            <person name="Hellsten U."/>
            <person name="Kuo D.H."/>
            <person name="Larsson T."/>
            <person name="Lv J."/>
            <person name="Arendt D."/>
            <person name="Savage R."/>
            <person name="Osoegawa K."/>
            <person name="de Jong P."/>
            <person name="Grimwood J."/>
            <person name="Chapman J.A."/>
            <person name="Shapiro H."/>
            <person name="Aerts A."/>
            <person name="Otillar R.P."/>
            <person name="Terry A.Y."/>
            <person name="Boore J.L."/>
            <person name="Grigoriev I.V."/>
            <person name="Lindberg D.R."/>
            <person name="Seaver E.C."/>
            <person name="Weisblat D.A."/>
            <person name="Putnam N.H."/>
            <person name="Rokhsar D.S."/>
        </authorList>
    </citation>
    <scope>NUCLEOTIDE SEQUENCE</scope>
    <source>
        <strain evidence="2 4">I ESC-2004</strain>
    </source>
</reference>
<evidence type="ECO:0000313" key="2">
    <source>
        <dbReference type="EMBL" id="ELU05118.1"/>
    </source>
</evidence>
<dbReference type="AlphaFoldDB" id="R7UGB5"/>
<protein>
    <submittedName>
        <fullName evidence="2 3">Uncharacterized protein</fullName>
    </submittedName>
</protein>
<name>R7UGB5_CAPTE</name>
<feature type="region of interest" description="Disordered" evidence="1">
    <location>
        <begin position="47"/>
        <end position="84"/>
    </location>
</feature>
<dbReference type="EnsemblMetazoa" id="CapteT214619">
    <property type="protein sequence ID" value="CapteP214619"/>
    <property type="gene ID" value="CapteG214619"/>
</dbReference>
<gene>
    <name evidence="2" type="ORF">CAPTEDRAFT_214619</name>
</gene>
<dbReference type="Proteomes" id="UP000014760">
    <property type="component" value="Unassembled WGS sequence"/>
</dbReference>
<reference evidence="4" key="1">
    <citation type="submission" date="2012-12" db="EMBL/GenBank/DDBJ databases">
        <authorList>
            <person name="Hellsten U."/>
            <person name="Grimwood J."/>
            <person name="Chapman J.A."/>
            <person name="Shapiro H."/>
            <person name="Aerts A."/>
            <person name="Otillar R.P."/>
            <person name="Terry A.Y."/>
            <person name="Boore J.L."/>
            <person name="Simakov O."/>
            <person name="Marletaz F."/>
            <person name="Cho S.-J."/>
            <person name="Edsinger-Gonzales E."/>
            <person name="Havlak P."/>
            <person name="Kuo D.-H."/>
            <person name="Larsson T."/>
            <person name="Lv J."/>
            <person name="Arendt D."/>
            <person name="Savage R."/>
            <person name="Osoegawa K."/>
            <person name="de Jong P."/>
            <person name="Lindberg D.R."/>
            <person name="Seaver E.C."/>
            <person name="Weisblat D.A."/>
            <person name="Putnam N.H."/>
            <person name="Grigoriev I.V."/>
            <person name="Rokhsar D.S."/>
        </authorList>
    </citation>
    <scope>NUCLEOTIDE SEQUENCE</scope>
    <source>
        <strain evidence="4">I ESC-2004</strain>
    </source>
</reference>
<dbReference type="EMBL" id="AMQN01001334">
    <property type="status" value="NOT_ANNOTATED_CDS"/>
    <property type="molecule type" value="Genomic_DNA"/>
</dbReference>
<evidence type="ECO:0000313" key="3">
    <source>
        <dbReference type="EnsemblMetazoa" id="CapteP214619"/>
    </source>
</evidence>
<evidence type="ECO:0000313" key="4">
    <source>
        <dbReference type="Proteomes" id="UP000014760"/>
    </source>
</evidence>
<sequence length="134" mass="15367">MKCLQLRNTFSICLALSSALRRVFYARNGNCGSAKWYLVEHAVGLQKEEKEEAREGEEEREGKEEEERESEEEEEVETEGEEEEEEILIAELRALFRGGQMGRWHGGALFQSTAFNEMIAVKGNDGPIRRCPLR</sequence>
<feature type="compositionally biased region" description="Acidic residues" evidence="1">
    <location>
        <begin position="66"/>
        <end position="84"/>
    </location>
</feature>
<accession>R7UGB5</accession>
<organism evidence="2">
    <name type="scientific">Capitella teleta</name>
    <name type="common">Polychaete worm</name>
    <dbReference type="NCBI Taxonomy" id="283909"/>
    <lineage>
        <taxon>Eukaryota</taxon>
        <taxon>Metazoa</taxon>
        <taxon>Spiralia</taxon>
        <taxon>Lophotrochozoa</taxon>
        <taxon>Annelida</taxon>
        <taxon>Polychaeta</taxon>
        <taxon>Sedentaria</taxon>
        <taxon>Scolecida</taxon>
        <taxon>Capitellidae</taxon>
        <taxon>Capitella</taxon>
    </lineage>
</organism>
<keyword evidence="4" id="KW-1185">Reference proteome</keyword>
<reference evidence="3" key="3">
    <citation type="submission" date="2015-06" db="UniProtKB">
        <authorList>
            <consortium name="EnsemblMetazoa"/>
        </authorList>
    </citation>
    <scope>IDENTIFICATION</scope>
</reference>
<dbReference type="EMBL" id="KB301771">
    <property type="protein sequence ID" value="ELU05118.1"/>
    <property type="molecule type" value="Genomic_DNA"/>
</dbReference>